<dbReference type="RefSeq" id="WP_243919078.1">
    <property type="nucleotide sequence ID" value="NZ_JALHLG010000007.1"/>
</dbReference>
<accession>A0ABT0BNB9</accession>
<evidence type="ECO:0000313" key="1">
    <source>
        <dbReference type="EMBL" id="MCJ2186542.1"/>
    </source>
</evidence>
<keyword evidence="2" id="KW-1185">Reference proteome</keyword>
<dbReference type="Proteomes" id="UP001202281">
    <property type="component" value="Unassembled WGS sequence"/>
</dbReference>
<evidence type="ECO:0000313" key="2">
    <source>
        <dbReference type="Proteomes" id="UP001202281"/>
    </source>
</evidence>
<dbReference type="EMBL" id="JALHLG010000007">
    <property type="protein sequence ID" value="MCJ2186542.1"/>
    <property type="molecule type" value="Genomic_DNA"/>
</dbReference>
<gene>
    <name evidence="1" type="ORF">MTR66_06910</name>
</gene>
<proteinExistence type="predicted"/>
<protein>
    <submittedName>
        <fullName evidence="1">Uncharacterized protein</fullName>
    </submittedName>
</protein>
<organism evidence="1 2">
    <name type="scientific">Novosphingobium beihaiensis</name>
    <dbReference type="NCBI Taxonomy" id="2930389"/>
    <lineage>
        <taxon>Bacteria</taxon>
        <taxon>Pseudomonadati</taxon>
        <taxon>Pseudomonadota</taxon>
        <taxon>Alphaproteobacteria</taxon>
        <taxon>Sphingomonadales</taxon>
        <taxon>Sphingomonadaceae</taxon>
        <taxon>Novosphingobium</taxon>
    </lineage>
</organism>
<reference evidence="1 2" key="1">
    <citation type="submission" date="2022-04" db="EMBL/GenBank/DDBJ databases">
        <title>Identification of a novel bacterium isolated from mangrove sediments.</title>
        <authorList>
            <person name="Pan X."/>
        </authorList>
    </citation>
    <scope>NUCLEOTIDE SEQUENCE [LARGE SCALE GENOMIC DNA]</scope>
    <source>
        <strain evidence="1 2">B2638</strain>
    </source>
</reference>
<name>A0ABT0BNB9_9SPHN</name>
<sequence>MTAHPALQACRWREPGGAAAAERILAFLEGIGIAVEPVAPCEAIVLPGLGVCGTTVRIDPEEAIWPGDLLHEAGHIAVAEPARRATMTEVGDDAGEEMAAIAWSAAAAKACDVELDVVFHSGGYRGGSESLSTAFATDNGPGIPLLTWYGMTRSGRMGPEDAPVYPEMGRWLR</sequence>
<comment type="caution">
    <text evidence="1">The sequence shown here is derived from an EMBL/GenBank/DDBJ whole genome shotgun (WGS) entry which is preliminary data.</text>
</comment>